<dbReference type="Proteomes" id="UP000790709">
    <property type="component" value="Unassembled WGS sequence"/>
</dbReference>
<sequence>MCVEFARARKCSRACVDDFSRSFPKPGTNVTLGTPSAARRGDVDNAHLDILPAPRSEAQIDSECGSTSTADPCDGHPSDPSESTIHADSNPAVKSAYGIPLAGAGDLANENAAPRVNVGAAGGPLQHDAHEPSTASHVVSGHVVSDSATKPSHNGDNGEKLAPALRRYMEHLDTSYTAPADFPTFDDPDVDFEIDDNEFAPVEDDEDASHSAIGGEPSNNATPNTSARDMVADTSDTSTTANARTRPPVPRPTLPSWLADEYAETSTKGSRPACYESGQFMMTAHRSSSHTWYPGMSNPATSIGHNSPFGSRTYFTGSHARNAKPLAALTNVVILWSPAVMDSIPPPIKAKFPFHLTHRFAAAHRPFPRWNDLNRYADYVPTHKYFSAFYNRYIKDHTGEIDQQMFMQSAEQLNEDHSFKVPRRLGNISGVAAFSALHSAVNDDCMPALAKIPKSLAQFGHSDVQVVYTDNVRGDKDVLERIFPSLLRDVTPIPTSLTLPDGWGVYVLSSTYQINSQLNSIMEDLRHLETEQELHIAVDMEWPVDRATGIYGRVAVVSMAYKQSIYIIPLANFIHDDGFLKLPCSLLVFMRSVRIRKLGVHVKADLTRLFNDCGFATATEQPFVGALELGVLAKQQNITDCGNIGLSDLTAAVLRRYLVKDTSVRVSTNWNNPTLTQEQIDYAALDVYASWAIFESFLTVPVPGPVTAVTSAGTHVKLLSRDGKTVVALGFISWSRPPKHDGINVTKTRAIIQVTSIVVPAYLAYVGHDPVNRSPPTACPVGEPPSTIEPYISDLVEEPVEDEDYSTWPDSLDYDAESEQHVSDAVPDVQGLQQAQLLGHLTFNTPDGEAVHRQQVRSRVIGDPWHGMDQFKIPVHHGLRQPFARALRDALFLPDLNDKSAVERVLAKRNTTYQMTVLHQSDWVWQRVKRFIPPPEVLTPRVLKVLQTFGPLKDAVTGQPLFNDASWKKAKNYIENIRMGYFSDPPGVKLYRVLRTDAKGLTVYRCTRGTNSVKGGVHQNIIRRFGTFNASPRFAVNLLRDYCLHHNLKLIDLTTCAFRPTYHECGLIDWQNVNDFAKTTESFGILPLSDDVQKKLGMLCYHPDYAHKHRIPHQYLAKKQGTRMAVLPVHTVQEKALFRLLMKNNTGHFTGRSLPNFLPEHLKSYHKTWNEHQNEANSIEQNKMAYDEIRKLVASPIDIPALPTAARTTIQAQIDSTCRPPPAFEPSDWHVGTLLCHNSSQQSFVQFQYGERPPHERQREGVTSSKQPAQDSQLGEQQAPAKKRRKRTCHLTGGKVPPAQATLISTLGRPVQSSVNVGPLLRMSSSNNTYTPVVATTSATSSMPVSHSAGI</sequence>
<evidence type="ECO:0000313" key="1">
    <source>
        <dbReference type="EMBL" id="KAH7919165.1"/>
    </source>
</evidence>
<keyword evidence="2" id="KW-1185">Reference proteome</keyword>
<dbReference type="EMBL" id="MU266688">
    <property type="protein sequence ID" value="KAH7919165.1"/>
    <property type="molecule type" value="Genomic_DNA"/>
</dbReference>
<gene>
    <name evidence="1" type="ORF">BV22DRAFT_1051234</name>
</gene>
<accession>A0ACB8B0H1</accession>
<name>A0ACB8B0H1_9AGAM</name>
<protein>
    <submittedName>
        <fullName evidence="1">Uncharacterized protein</fullName>
    </submittedName>
</protein>
<evidence type="ECO:0000313" key="2">
    <source>
        <dbReference type="Proteomes" id="UP000790709"/>
    </source>
</evidence>
<organism evidence="1 2">
    <name type="scientific">Leucogyrophana mollusca</name>
    <dbReference type="NCBI Taxonomy" id="85980"/>
    <lineage>
        <taxon>Eukaryota</taxon>
        <taxon>Fungi</taxon>
        <taxon>Dikarya</taxon>
        <taxon>Basidiomycota</taxon>
        <taxon>Agaricomycotina</taxon>
        <taxon>Agaricomycetes</taxon>
        <taxon>Agaricomycetidae</taxon>
        <taxon>Boletales</taxon>
        <taxon>Boletales incertae sedis</taxon>
        <taxon>Leucogyrophana</taxon>
    </lineage>
</organism>
<reference evidence="1" key="1">
    <citation type="journal article" date="2021" name="New Phytol.">
        <title>Evolutionary innovations through gain and loss of genes in the ectomycorrhizal Boletales.</title>
        <authorList>
            <person name="Wu G."/>
            <person name="Miyauchi S."/>
            <person name="Morin E."/>
            <person name="Kuo A."/>
            <person name="Drula E."/>
            <person name="Varga T."/>
            <person name="Kohler A."/>
            <person name="Feng B."/>
            <person name="Cao Y."/>
            <person name="Lipzen A."/>
            <person name="Daum C."/>
            <person name="Hundley H."/>
            <person name="Pangilinan J."/>
            <person name="Johnson J."/>
            <person name="Barry K."/>
            <person name="LaButti K."/>
            <person name="Ng V."/>
            <person name="Ahrendt S."/>
            <person name="Min B."/>
            <person name="Choi I.G."/>
            <person name="Park H."/>
            <person name="Plett J.M."/>
            <person name="Magnuson J."/>
            <person name="Spatafora J.W."/>
            <person name="Nagy L.G."/>
            <person name="Henrissat B."/>
            <person name="Grigoriev I.V."/>
            <person name="Yang Z.L."/>
            <person name="Xu J."/>
            <person name="Martin F.M."/>
        </authorList>
    </citation>
    <scope>NUCLEOTIDE SEQUENCE</scope>
    <source>
        <strain evidence="1">KUC20120723A-06</strain>
    </source>
</reference>
<proteinExistence type="predicted"/>
<comment type="caution">
    <text evidence="1">The sequence shown here is derived from an EMBL/GenBank/DDBJ whole genome shotgun (WGS) entry which is preliminary data.</text>
</comment>